<keyword evidence="1" id="KW-1133">Transmembrane helix</keyword>
<accession>A0A210R237</accession>
<evidence type="ECO:0000256" key="1">
    <source>
        <dbReference type="SAM" id="Phobius"/>
    </source>
</evidence>
<proteinExistence type="predicted"/>
<feature type="transmembrane region" description="Helical" evidence="1">
    <location>
        <begin position="133"/>
        <end position="154"/>
    </location>
</feature>
<keyword evidence="1" id="KW-0472">Membrane</keyword>
<sequence>MEDIASKYGLSCAESKSEEAPVLEVICNQGNGDVDPNYVPYWMRSLTPDMSYLLSDNKYPSRTSTRPDCSLFHEFDSSSDNDEEIWTESSPILKEEGADTEILELRIVKEDEETHTKTVTPTKDDNMIVIPPVWRFIQGTLIVLIIALVSFLLIRFIKRPWEDSVPVTHHEIHAT</sequence>
<evidence type="ECO:0000313" key="2">
    <source>
        <dbReference type="EMBL" id="OWF54971.1"/>
    </source>
</evidence>
<keyword evidence="1" id="KW-0812">Transmembrane</keyword>
<reference evidence="2 3" key="1">
    <citation type="journal article" date="2017" name="Nat. Ecol. Evol.">
        <title>Scallop genome provides insights into evolution of bilaterian karyotype and development.</title>
        <authorList>
            <person name="Wang S."/>
            <person name="Zhang J."/>
            <person name="Jiao W."/>
            <person name="Li J."/>
            <person name="Xun X."/>
            <person name="Sun Y."/>
            <person name="Guo X."/>
            <person name="Huan P."/>
            <person name="Dong B."/>
            <person name="Zhang L."/>
            <person name="Hu X."/>
            <person name="Sun X."/>
            <person name="Wang J."/>
            <person name="Zhao C."/>
            <person name="Wang Y."/>
            <person name="Wang D."/>
            <person name="Huang X."/>
            <person name="Wang R."/>
            <person name="Lv J."/>
            <person name="Li Y."/>
            <person name="Zhang Z."/>
            <person name="Liu B."/>
            <person name="Lu W."/>
            <person name="Hui Y."/>
            <person name="Liang J."/>
            <person name="Zhou Z."/>
            <person name="Hou R."/>
            <person name="Li X."/>
            <person name="Liu Y."/>
            <person name="Li H."/>
            <person name="Ning X."/>
            <person name="Lin Y."/>
            <person name="Zhao L."/>
            <person name="Xing Q."/>
            <person name="Dou J."/>
            <person name="Li Y."/>
            <person name="Mao J."/>
            <person name="Guo H."/>
            <person name="Dou H."/>
            <person name="Li T."/>
            <person name="Mu C."/>
            <person name="Jiang W."/>
            <person name="Fu Q."/>
            <person name="Fu X."/>
            <person name="Miao Y."/>
            <person name="Liu J."/>
            <person name="Yu Q."/>
            <person name="Li R."/>
            <person name="Liao H."/>
            <person name="Li X."/>
            <person name="Kong Y."/>
            <person name="Jiang Z."/>
            <person name="Chourrout D."/>
            <person name="Li R."/>
            <person name="Bao Z."/>
        </authorList>
    </citation>
    <scope>NUCLEOTIDE SEQUENCE [LARGE SCALE GENOMIC DNA]</scope>
    <source>
        <strain evidence="2 3">PY_sf001</strain>
    </source>
</reference>
<organism evidence="2 3">
    <name type="scientific">Mizuhopecten yessoensis</name>
    <name type="common">Japanese scallop</name>
    <name type="synonym">Patinopecten yessoensis</name>
    <dbReference type="NCBI Taxonomy" id="6573"/>
    <lineage>
        <taxon>Eukaryota</taxon>
        <taxon>Metazoa</taxon>
        <taxon>Spiralia</taxon>
        <taxon>Lophotrochozoa</taxon>
        <taxon>Mollusca</taxon>
        <taxon>Bivalvia</taxon>
        <taxon>Autobranchia</taxon>
        <taxon>Pteriomorphia</taxon>
        <taxon>Pectinida</taxon>
        <taxon>Pectinoidea</taxon>
        <taxon>Pectinidae</taxon>
        <taxon>Mizuhopecten</taxon>
    </lineage>
</organism>
<name>A0A210R237_MIZYE</name>
<protein>
    <submittedName>
        <fullName evidence="2">Uncharacterized protein</fullName>
    </submittedName>
</protein>
<dbReference type="EMBL" id="NEDP02000798">
    <property type="protein sequence ID" value="OWF54971.1"/>
    <property type="molecule type" value="Genomic_DNA"/>
</dbReference>
<keyword evidence="3" id="KW-1185">Reference proteome</keyword>
<dbReference type="Proteomes" id="UP000242188">
    <property type="component" value="Unassembled WGS sequence"/>
</dbReference>
<dbReference type="AlphaFoldDB" id="A0A210R237"/>
<comment type="caution">
    <text evidence="2">The sequence shown here is derived from an EMBL/GenBank/DDBJ whole genome shotgun (WGS) entry which is preliminary data.</text>
</comment>
<gene>
    <name evidence="2" type="ORF">KP79_PYT17947</name>
</gene>
<evidence type="ECO:0000313" key="3">
    <source>
        <dbReference type="Proteomes" id="UP000242188"/>
    </source>
</evidence>
<dbReference type="OrthoDB" id="10380822at2759"/>